<accession>A0ACB1ASY0</accession>
<dbReference type="Proteomes" id="UP001497535">
    <property type="component" value="Unassembled WGS sequence"/>
</dbReference>
<proteinExistence type="predicted"/>
<name>A0ACB1ASY0_MELEN</name>
<reference evidence="1" key="1">
    <citation type="submission" date="2023-11" db="EMBL/GenBank/DDBJ databases">
        <authorList>
            <person name="Poullet M."/>
        </authorList>
    </citation>
    <scope>NUCLEOTIDE SEQUENCE</scope>
    <source>
        <strain evidence="1">E1834</strain>
    </source>
</reference>
<organism evidence="1 2">
    <name type="scientific">Meloidogyne enterolobii</name>
    <name type="common">Root-knot nematode worm</name>
    <name type="synonym">Meloidogyne mayaguensis</name>
    <dbReference type="NCBI Taxonomy" id="390850"/>
    <lineage>
        <taxon>Eukaryota</taxon>
        <taxon>Metazoa</taxon>
        <taxon>Ecdysozoa</taxon>
        <taxon>Nematoda</taxon>
        <taxon>Chromadorea</taxon>
        <taxon>Rhabditida</taxon>
        <taxon>Tylenchina</taxon>
        <taxon>Tylenchomorpha</taxon>
        <taxon>Tylenchoidea</taxon>
        <taxon>Meloidogynidae</taxon>
        <taxon>Meloidogyninae</taxon>
        <taxon>Meloidogyne</taxon>
    </lineage>
</organism>
<evidence type="ECO:0000313" key="1">
    <source>
        <dbReference type="EMBL" id="CAK5103472.1"/>
    </source>
</evidence>
<comment type="caution">
    <text evidence="1">The sequence shown here is derived from an EMBL/GenBank/DDBJ whole genome shotgun (WGS) entry which is preliminary data.</text>
</comment>
<sequence length="102" mass="11832">MEGAFLGSVVALMNLTHCNRYPSESTRDEVIDFIEKIEKFARHFGQIKADNVWNLLKDRLPKQSGSTSVYEGITFKKHEPFTAGFFGRNFEFEYVAYIPKIY</sequence>
<gene>
    <name evidence="1" type="ORF">MENTE1834_LOCUS42763</name>
</gene>
<keyword evidence="2" id="KW-1185">Reference proteome</keyword>
<evidence type="ECO:0000313" key="2">
    <source>
        <dbReference type="Proteomes" id="UP001497535"/>
    </source>
</evidence>
<dbReference type="EMBL" id="CAVMJV010000114">
    <property type="protein sequence ID" value="CAK5103472.1"/>
    <property type="molecule type" value="Genomic_DNA"/>
</dbReference>
<protein>
    <submittedName>
        <fullName evidence="1">Uncharacterized protein</fullName>
    </submittedName>
</protein>